<dbReference type="RefSeq" id="WP_096495987.1">
    <property type="nucleotide sequence ID" value="NZ_CP023445.1"/>
</dbReference>
<gene>
    <name evidence="1" type="ORF">CNX65_25200</name>
</gene>
<dbReference type="EMBL" id="CP023445">
    <property type="protein sequence ID" value="ATE56166.1"/>
    <property type="molecule type" value="Genomic_DNA"/>
</dbReference>
<evidence type="ECO:0000313" key="2">
    <source>
        <dbReference type="Proteomes" id="UP000218505"/>
    </source>
</evidence>
<proteinExistence type="predicted"/>
<dbReference type="AlphaFoldDB" id="A0A290ZAZ4"/>
<organism evidence="1 2">
    <name type="scientific">Actinosynnema pretiosum</name>
    <dbReference type="NCBI Taxonomy" id="42197"/>
    <lineage>
        <taxon>Bacteria</taxon>
        <taxon>Bacillati</taxon>
        <taxon>Actinomycetota</taxon>
        <taxon>Actinomycetes</taxon>
        <taxon>Pseudonocardiales</taxon>
        <taxon>Pseudonocardiaceae</taxon>
        <taxon>Actinosynnema</taxon>
    </lineage>
</organism>
<sequence length="82" mass="8765">MRHTIRIRPAALAAAMASAGIEKQATLLRLTEISRTSLYDVMRDEQEPGGGVIGSLLAVLPATFDDLFEVVPRHHGVGRAAA</sequence>
<accession>A0A290ZAZ4</accession>
<name>A0A290ZAZ4_9PSEU</name>
<dbReference type="Proteomes" id="UP000218505">
    <property type="component" value="Chromosome"/>
</dbReference>
<dbReference type="KEGG" id="apre:CNX65_25200"/>
<reference evidence="1" key="1">
    <citation type="submission" date="2017-09" db="EMBL/GenBank/DDBJ databases">
        <title>Complete Genome Sequence of ansamitocin-producing Bacterium Actinosynnema pretiosum X47.</title>
        <authorList>
            <person name="Cao G."/>
            <person name="Zong G."/>
            <person name="Zhong C."/>
            <person name="Fu J."/>
        </authorList>
    </citation>
    <scope>NUCLEOTIDE SEQUENCE [LARGE SCALE GENOMIC DNA]</scope>
    <source>
        <strain evidence="1">X47</strain>
    </source>
</reference>
<keyword evidence="2" id="KW-1185">Reference proteome</keyword>
<protein>
    <submittedName>
        <fullName evidence="1">Transcriptional regulator</fullName>
    </submittedName>
</protein>
<evidence type="ECO:0000313" key="1">
    <source>
        <dbReference type="EMBL" id="ATE56166.1"/>
    </source>
</evidence>